<reference evidence="5 6" key="1">
    <citation type="journal article" date="2018" name="Cell">
        <title>The Chara Genome: Secondary Complexity and Implications for Plant Terrestrialization.</title>
        <authorList>
            <person name="Nishiyama T."/>
            <person name="Sakayama H."/>
            <person name="Vries J.D."/>
            <person name="Buschmann H."/>
            <person name="Saint-Marcoux D."/>
            <person name="Ullrich K.K."/>
            <person name="Haas F.B."/>
            <person name="Vanderstraeten L."/>
            <person name="Becker D."/>
            <person name="Lang D."/>
            <person name="Vosolsobe S."/>
            <person name="Rombauts S."/>
            <person name="Wilhelmsson P.K.I."/>
            <person name="Janitza P."/>
            <person name="Kern R."/>
            <person name="Heyl A."/>
            <person name="Rumpler F."/>
            <person name="Villalobos L.I.A.C."/>
            <person name="Clay J.M."/>
            <person name="Skokan R."/>
            <person name="Toyoda A."/>
            <person name="Suzuki Y."/>
            <person name="Kagoshima H."/>
            <person name="Schijlen E."/>
            <person name="Tajeshwar N."/>
            <person name="Catarino B."/>
            <person name="Hetherington A.J."/>
            <person name="Saltykova A."/>
            <person name="Bonnot C."/>
            <person name="Breuninger H."/>
            <person name="Symeonidi A."/>
            <person name="Radhakrishnan G.V."/>
            <person name="Van Nieuwerburgh F."/>
            <person name="Deforce D."/>
            <person name="Chang C."/>
            <person name="Karol K.G."/>
            <person name="Hedrich R."/>
            <person name="Ulvskov P."/>
            <person name="Glockner G."/>
            <person name="Delwiche C.F."/>
            <person name="Petrasek J."/>
            <person name="Van de Peer Y."/>
            <person name="Friml J."/>
            <person name="Beilby M."/>
            <person name="Dolan L."/>
            <person name="Kohara Y."/>
            <person name="Sugano S."/>
            <person name="Fujiyama A."/>
            <person name="Delaux P.-M."/>
            <person name="Quint M."/>
            <person name="TheiBen G."/>
            <person name="Hagemann M."/>
            <person name="Harholt J."/>
            <person name="Dunand C."/>
            <person name="Zachgo S."/>
            <person name="Langdale J."/>
            <person name="Maumus F."/>
            <person name="Straeten D.V.D."/>
            <person name="Gould S.B."/>
            <person name="Rensing S.A."/>
        </authorList>
    </citation>
    <scope>NUCLEOTIDE SEQUENCE [LARGE SCALE GENOMIC DNA]</scope>
    <source>
        <strain evidence="5 6">S276</strain>
    </source>
</reference>
<dbReference type="InterPro" id="IPR050498">
    <property type="entry name" value="Ycf3"/>
</dbReference>
<feature type="region of interest" description="Disordered" evidence="4">
    <location>
        <begin position="240"/>
        <end position="286"/>
    </location>
</feature>
<evidence type="ECO:0000256" key="1">
    <source>
        <dbReference type="ARBA" id="ARBA00022737"/>
    </source>
</evidence>
<dbReference type="Pfam" id="PF13432">
    <property type="entry name" value="TPR_16"/>
    <property type="match status" value="1"/>
</dbReference>
<dbReference type="Gene3D" id="1.25.40.10">
    <property type="entry name" value="Tetratricopeptide repeat domain"/>
    <property type="match status" value="1"/>
</dbReference>
<feature type="repeat" description="TPR" evidence="3">
    <location>
        <begin position="513"/>
        <end position="546"/>
    </location>
</feature>
<evidence type="ECO:0000256" key="3">
    <source>
        <dbReference type="PROSITE-ProRule" id="PRU00339"/>
    </source>
</evidence>
<dbReference type="STRING" id="69332.A0A388JVD6"/>
<organism evidence="5 6">
    <name type="scientific">Chara braunii</name>
    <name type="common">Braun's stonewort</name>
    <dbReference type="NCBI Taxonomy" id="69332"/>
    <lineage>
        <taxon>Eukaryota</taxon>
        <taxon>Viridiplantae</taxon>
        <taxon>Streptophyta</taxon>
        <taxon>Charophyceae</taxon>
        <taxon>Charales</taxon>
        <taxon>Characeae</taxon>
        <taxon>Chara</taxon>
    </lineage>
</organism>
<gene>
    <name evidence="5" type="ORF">CBR_g23280</name>
</gene>
<dbReference type="OrthoDB" id="421121at2759"/>
<comment type="caution">
    <text evidence="5">The sequence shown here is derived from an EMBL/GenBank/DDBJ whole genome shotgun (WGS) entry which is preliminary data.</text>
</comment>
<feature type="repeat" description="TPR" evidence="3">
    <location>
        <begin position="547"/>
        <end position="580"/>
    </location>
</feature>
<dbReference type="Proteomes" id="UP000265515">
    <property type="component" value="Unassembled WGS sequence"/>
</dbReference>
<dbReference type="PANTHER" id="PTHR44858:SF17">
    <property type="match status" value="1"/>
</dbReference>
<evidence type="ECO:0000313" key="6">
    <source>
        <dbReference type="Proteomes" id="UP000265515"/>
    </source>
</evidence>
<name>A0A388JVD6_CHABU</name>
<dbReference type="InterPro" id="IPR019734">
    <property type="entry name" value="TPR_rpt"/>
</dbReference>
<proteinExistence type="predicted"/>
<evidence type="ECO:0000313" key="5">
    <source>
        <dbReference type="EMBL" id="GBG61766.1"/>
    </source>
</evidence>
<evidence type="ECO:0000256" key="4">
    <source>
        <dbReference type="SAM" id="MobiDB-lite"/>
    </source>
</evidence>
<dbReference type="Gramene" id="GBG61766">
    <property type="protein sequence ID" value="GBG61766"/>
    <property type="gene ID" value="CBR_g23280"/>
</dbReference>
<dbReference type="EMBL" id="BFEA01000022">
    <property type="protein sequence ID" value="GBG61766.1"/>
    <property type="molecule type" value="Genomic_DNA"/>
</dbReference>
<feature type="repeat" description="TPR" evidence="3">
    <location>
        <begin position="479"/>
        <end position="512"/>
    </location>
</feature>
<evidence type="ECO:0000256" key="2">
    <source>
        <dbReference type="ARBA" id="ARBA00022803"/>
    </source>
</evidence>
<keyword evidence="6" id="KW-1185">Reference proteome</keyword>
<dbReference type="PANTHER" id="PTHR44858">
    <property type="entry name" value="TETRATRICOPEPTIDE REPEAT PROTEIN 6"/>
    <property type="match status" value="1"/>
</dbReference>
<feature type="region of interest" description="Disordered" evidence="4">
    <location>
        <begin position="307"/>
        <end position="381"/>
    </location>
</feature>
<protein>
    <submittedName>
        <fullName evidence="5">Uncharacterized protein</fullName>
    </submittedName>
</protein>
<dbReference type="SMART" id="SM00028">
    <property type="entry name" value="TPR"/>
    <property type="match status" value="4"/>
</dbReference>
<feature type="compositionally biased region" description="Basic and acidic residues" evidence="4">
    <location>
        <begin position="263"/>
        <end position="281"/>
    </location>
</feature>
<dbReference type="SUPFAM" id="SSF48452">
    <property type="entry name" value="TPR-like"/>
    <property type="match status" value="1"/>
</dbReference>
<dbReference type="InterPro" id="IPR011990">
    <property type="entry name" value="TPR-like_helical_dom_sf"/>
</dbReference>
<dbReference type="PROSITE" id="PS50005">
    <property type="entry name" value="TPR"/>
    <property type="match status" value="3"/>
</dbReference>
<dbReference type="Pfam" id="PF00515">
    <property type="entry name" value="TPR_1"/>
    <property type="match status" value="1"/>
</dbReference>
<accession>A0A388JVD6</accession>
<dbReference type="Pfam" id="PF13414">
    <property type="entry name" value="TPR_11"/>
    <property type="match status" value="1"/>
</dbReference>
<dbReference type="AlphaFoldDB" id="A0A388JVD6"/>
<keyword evidence="1" id="KW-0677">Repeat</keyword>
<keyword evidence="2 3" id="KW-0802">TPR repeat</keyword>
<sequence length="650" mass="69831">MTQACIAPSVGTGLPTGLWRNTCQPAGCAHVRQRHLLKWHSAREAGTIAEKMTTTTTTTTTAWEIPGRRRWCPPPPSPKLRHRGGASSTATSARRRSSILIGGGASKSEGTSCAREGVKVLNLRRNLGRSFRRSDGPRSPPNGERCVIYDPIWPSLLEGGSDRKGGGWLSQCACAALWPRRPRRKVIINSLVHAMSPPSPSLINQAAALRLCRLCRRCDDGLGVRPAILGSSRATGAKHSARGRLWRPSGGIDSSRASWPTWKSKEKGKGKKRGGEGKEVHCGGIGGAADATRTVSCCAGKLRGESFPPQVSRPSFPPASAAAPAGGKELAPLKGRESFPVKTDLPPPYPADQDADPTGRSPAGSHGLSSPPPPPPPQIGRRLSLLIPTVSLGIGALLCQLSIPPASDAADVASAVIDLSKEPTASMFDPSADPRLRDAADIFGQAMSASTVKEEERLWTVIIDRYGDLETDWTPDILSRAWGNRGNARSRQGKLNEALEDYTKSIQLAPYAIDPVLNRGVVLESLGRYEEAAMDYKAVLDADPRDPAAWNNLGNVMGALGKWDDAVVDYKTAWQLAPEFSFAAANYGLALYEVGQKAAAIRQFRSLLRRYPEFPDVRAALAVSLYADGLTGEAETNWGRMERMAEKVQK</sequence>
<feature type="region of interest" description="Disordered" evidence="4">
    <location>
        <begin position="66"/>
        <end position="111"/>
    </location>
</feature>